<evidence type="ECO:0000259" key="3">
    <source>
        <dbReference type="Pfam" id="PF08450"/>
    </source>
</evidence>
<feature type="chain" id="PRO_5034155061" evidence="2">
    <location>
        <begin position="33"/>
        <end position="1127"/>
    </location>
</feature>
<feature type="compositionally biased region" description="Polar residues" evidence="1">
    <location>
        <begin position="91"/>
        <end position="106"/>
    </location>
</feature>
<evidence type="ECO:0000313" key="4">
    <source>
        <dbReference type="EMBL" id="QPG68399.1"/>
    </source>
</evidence>
<dbReference type="KEGG" id="mmuc:C1S78_023475"/>
<keyword evidence="2" id="KW-0732">Signal</keyword>
<dbReference type="Pfam" id="PF08450">
    <property type="entry name" value="SGL"/>
    <property type="match status" value="1"/>
</dbReference>
<dbReference type="InterPro" id="IPR013658">
    <property type="entry name" value="SGL"/>
</dbReference>
<dbReference type="Proteomes" id="UP000309231">
    <property type="component" value="Chromosome"/>
</dbReference>
<dbReference type="GeneID" id="76727918"/>
<protein>
    <submittedName>
        <fullName evidence="4">SMP-30/gluconolactonase/LRE family protein</fullName>
    </submittedName>
</protein>
<feature type="signal peptide" evidence="2">
    <location>
        <begin position="1"/>
        <end position="32"/>
    </location>
</feature>
<accession>A0A8E4R5Y9</accession>
<gene>
    <name evidence="4" type="ORF">C1S78_023475</name>
</gene>
<name>A0A8E4R5Y9_MYCMU</name>
<dbReference type="AlphaFoldDB" id="A0A8E4R5Y9"/>
<evidence type="ECO:0000256" key="1">
    <source>
        <dbReference type="SAM" id="MobiDB-lite"/>
    </source>
</evidence>
<dbReference type="EMBL" id="CP062008">
    <property type="protein sequence ID" value="QPG68399.1"/>
    <property type="molecule type" value="Genomic_DNA"/>
</dbReference>
<dbReference type="Gene3D" id="2.130.10.10">
    <property type="entry name" value="YVTN repeat-like/Quinoprotein amine dehydrogenase"/>
    <property type="match status" value="7"/>
</dbReference>
<dbReference type="SMART" id="SM00564">
    <property type="entry name" value="PQQ"/>
    <property type="match status" value="5"/>
</dbReference>
<organism evidence="4 5">
    <name type="scientific">Mycolicibacterium mucogenicum DSM 44124</name>
    <dbReference type="NCBI Taxonomy" id="1226753"/>
    <lineage>
        <taxon>Bacteria</taxon>
        <taxon>Bacillati</taxon>
        <taxon>Actinomycetota</taxon>
        <taxon>Actinomycetes</taxon>
        <taxon>Mycobacteriales</taxon>
        <taxon>Mycobacteriaceae</taxon>
        <taxon>Mycolicibacterium</taxon>
    </lineage>
</organism>
<dbReference type="InterPro" id="IPR018391">
    <property type="entry name" value="PQQ_b-propeller_rpt"/>
</dbReference>
<dbReference type="InterPro" id="IPR015943">
    <property type="entry name" value="WD40/YVTN_repeat-like_dom_sf"/>
</dbReference>
<evidence type="ECO:0000256" key="2">
    <source>
        <dbReference type="SAM" id="SignalP"/>
    </source>
</evidence>
<keyword evidence="5" id="KW-1185">Reference proteome</keyword>
<dbReference type="InterPro" id="IPR051200">
    <property type="entry name" value="Host-pathogen_enzymatic-act"/>
</dbReference>
<sequence>MSNATYVGRVGGLAVALGVGFAIASTPGTAWADDAANPGATSAPAQNAAPETAGTTKPAAKAGKNKRPPGKASSEKQRATKPAPTAADSPAKTQTTAKTVTGSTKKPTPRALKADVETTSAPAPRAVAATAVATSAVTPSVTATPTGTSGAVSVMSAATLDSSASGGPVAPGFAPVAAVLAAWGTRTRIEAPTKPAAVTSTSQPVAATAAQPVVATAATAAQPVPTAATTNVPAPWLNYSKSISVGTNPGAEVVGGDGRLYVANTGSNTVSVINTTTGKRIDANPSWFSQDISVGTAPTALALSPDGTRLYVANSGSGTVSVINTVGYKRIDADPSTSSKDITVGTAPSALTVGGDGRLYVANKGSGTVSVVDPTTYSVTDTVGVGSQPTALAVGVGKVYVANQGSNTVSVIDTSTLGVTGIAFGTAPTALALGTGGKLYVASQNGTLSTIDTATDTVLPGAIAVGPAPSSVAVSADGSIAYVANGNDTVSVINTATSAVVSTVRFDTDAAGGHAVAVVPSGAVYVTDATDRTVRVLVQPSLIATSVTKIGSVGVSGVGSTLLSNDGTRALVVTGPSPISTTSTTRVAVIDTATGKQVGSTVSIAGKPVVPTFSADGTRAVITAAGTTATQLAVIDLATGKQTGTTLTLPGAVGVQLLAADGSRALTTTYGSGTTQVAVIDTLTGAQTGTTVSVTGNSLEAPVLTADRTRALITTSRPIWETPDTTRVAVLDTTTGTQLGTTVEIAGNELAPPVLNADGTRAAITNQIGDFASGYTTQATVIDVATGAQVGTTQGLQGEGISYGAPVFNAAGNRVVFLARTESPVNTFTTRLAVLDAATGAPVGTGLVVDGDGARELSADRTRMVLTATSTDPVTQVTTTELATVDLATGNQIGDVTLPGTWHSLLMTPDGGRAVTIAGDNAGTHVAVINTLTGAQTGTTLNLAGEEFGSRLISVDGSRALITTSVYNGATSVNSERLTVLDTTTGAQIGNTVTLIGFLNGGVQYSADTGRAVAMTISSNFNTTGVPTSQVAVIDTTTGFQLGSTLTLKPDNGYLVLSGGGTRAVVSTGSQLVVINTANGTQVGSALTGVGSNPLLTADGSRALTTGISYNIWTRTYTTTARVLKIV</sequence>
<dbReference type="PANTHER" id="PTHR47197:SF3">
    <property type="entry name" value="DIHYDRO-HEME D1 DEHYDROGENASE"/>
    <property type="match status" value="1"/>
</dbReference>
<dbReference type="RefSeq" id="WP_167542186.1">
    <property type="nucleotide sequence ID" value="NZ_ANBS01000023.1"/>
</dbReference>
<proteinExistence type="predicted"/>
<dbReference type="PANTHER" id="PTHR47197">
    <property type="entry name" value="PROTEIN NIRF"/>
    <property type="match status" value="1"/>
</dbReference>
<dbReference type="InterPro" id="IPR011964">
    <property type="entry name" value="YVTN_b-propeller_repeat"/>
</dbReference>
<dbReference type="NCBIfam" id="TIGR02276">
    <property type="entry name" value="beta_rpt_yvtn"/>
    <property type="match status" value="4"/>
</dbReference>
<feature type="domain" description="SMP-30/Gluconolactonase/LRE-like region" evidence="3">
    <location>
        <begin position="247"/>
        <end position="395"/>
    </location>
</feature>
<dbReference type="SUPFAM" id="SSF50969">
    <property type="entry name" value="YVTN repeat-like/Quinoprotein amine dehydrogenase"/>
    <property type="match status" value="2"/>
</dbReference>
<reference evidence="4 5" key="2">
    <citation type="journal article" date="2019" name="Sci. Rep.">
        <title>Insight into the biology of Mycobacterium mucogenicum and Mycobacterium neoaurum clade members.</title>
        <authorList>
            <person name="Behra P.R.K."/>
            <person name="Pettersson B.M.F."/>
            <person name="Ramesh M."/>
            <person name="Dasgupta S."/>
            <person name="Kirsebom L.A."/>
        </authorList>
    </citation>
    <scope>NUCLEOTIDE SEQUENCE [LARGE SCALE GENOMIC DNA]</scope>
    <source>
        <strain evidence="4 5">DSM 44124</strain>
    </source>
</reference>
<dbReference type="SUPFAM" id="SSF51004">
    <property type="entry name" value="C-terminal (heme d1) domain of cytochrome cd1-nitrite reductase"/>
    <property type="match status" value="1"/>
</dbReference>
<dbReference type="InterPro" id="IPR011048">
    <property type="entry name" value="Haem_d1_sf"/>
</dbReference>
<reference evidence="4 5" key="1">
    <citation type="journal article" date="2019" name="BMC Evol. Biol.">
        <title>Comparative genomics of Mycobacterium mucogenicum and Mycobacterium neoaurum clade members emphasizing tRNA and non-coding RNA.</title>
        <authorList>
            <person name="Behra P.R.K."/>
            <person name="Pettersson B.M.F."/>
            <person name="Das S."/>
            <person name="Dasgupta S."/>
            <person name="Kirsebom L.A."/>
        </authorList>
    </citation>
    <scope>NUCLEOTIDE SEQUENCE [LARGE SCALE GENOMIC DNA]</scope>
    <source>
        <strain evidence="4 5">DSM 44124</strain>
    </source>
</reference>
<feature type="compositionally biased region" description="Low complexity" evidence="1">
    <location>
        <begin position="48"/>
        <end position="62"/>
    </location>
</feature>
<dbReference type="InterPro" id="IPR011044">
    <property type="entry name" value="Quino_amine_DH_bsu"/>
</dbReference>
<evidence type="ECO:0000313" key="5">
    <source>
        <dbReference type="Proteomes" id="UP000309231"/>
    </source>
</evidence>
<feature type="region of interest" description="Disordered" evidence="1">
    <location>
        <begin position="34"/>
        <end position="120"/>
    </location>
</feature>